<reference evidence="1 2" key="1">
    <citation type="journal article" date="2022" name="bioRxiv">
        <title>Genomics of Preaxostyla Flagellates Illuminates Evolutionary Transitions and the Path Towards Mitochondrial Loss.</title>
        <authorList>
            <person name="Novak L.V.F."/>
            <person name="Treitli S.C."/>
            <person name="Pyrih J."/>
            <person name="Halakuc P."/>
            <person name="Pipaliya S.V."/>
            <person name="Vacek V."/>
            <person name="Brzon O."/>
            <person name="Soukal P."/>
            <person name="Eme L."/>
            <person name="Dacks J.B."/>
            <person name="Karnkowska A."/>
            <person name="Elias M."/>
            <person name="Hampl V."/>
        </authorList>
    </citation>
    <scope>NUCLEOTIDE SEQUENCE [LARGE SCALE GENOMIC DNA]</scope>
    <source>
        <strain evidence="1">NAU3</strain>
        <tissue evidence="1">Gut</tissue>
    </source>
</reference>
<comment type="caution">
    <text evidence="1">The sequence shown here is derived from an EMBL/GenBank/DDBJ whole genome shotgun (WGS) entry which is preliminary data.</text>
</comment>
<accession>A0ABQ9WPW9</accession>
<proteinExistence type="predicted"/>
<evidence type="ECO:0000313" key="2">
    <source>
        <dbReference type="Proteomes" id="UP001281761"/>
    </source>
</evidence>
<organism evidence="1 2">
    <name type="scientific">Blattamonas nauphoetae</name>
    <dbReference type="NCBI Taxonomy" id="2049346"/>
    <lineage>
        <taxon>Eukaryota</taxon>
        <taxon>Metamonada</taxon>
        <taxon>Preaxostyla</taxon>
        <taxon>Oxymonadida</taxon>
        <taxon>Blattamonas</taxon>
    </lineage>
</organism>
<sequence length="247" mass="27297">MPEHASSAAHGQQDSLAERDLVEQPQLSHTALVSNWRVNMICYSVSDATYYIGLQTKIRSPTVIADTPFGRDCRAIPMKQGNLSDTLFKTEIEISSVVVIFSIGLSYKRRGAKTRHTCFPVCGSATGGLPSMTGVTLTITVTIQKGHTKNLQQDDRGEKTEIVQSIIGNHQVQPMNTSSFSIKTGRIQLVFCAERALKCFKISASLKKSEIATRRGSLRSSEEESRWKNTPIFLNISIRSGILLESY</sequence>
<protein>
    <submittedName>
        <fullName evidence="1">Uncharacterized protein</fullName>
    </submittedName>
</protein>
<dbReference type="EMBL" id="JARBJD010000492">
    <property type="protein sequence ID" value="KAK2941534.1"/>
    <property type="molecule type" value="Genomic_DNA"/>
</dbReference>
<dbReference type="Proteomes" id="UP001281761">
    <property type="component" value="Unassembled WGS sequence"/>
</dbReference>
<evidence type="ECO:0000313" key="1">
    <source>
        <dbReference type="EMBL" id="KAK2941534.1"/>
    </source>
</evidence>
<gene>
    <name evidence="1" type="ORF">BLNAU_23546</name>
</gene>
<keyword evidence="2" id="KW-1185">Reference proteome</keyword>
<name>A0ABQ9WPW9_9EUKA</name>